<protein>
    <recommendedName>
        <fullName evidence="5">Aminopeptidase N</fullName>
        <ecNumber evidence="4">3.4.11.2</ecNumber>
    </recommendedName>
    <alternativeName>
        <fullName evidence="11">Alanine aminopeptidase</fullName>
    </alternativeName>
    <alternativeName>
        <fullName evidence="12">Lysyl aminopeptidase</fullName>
    </alternativeName>
</protein>
<dbReference type="InterPro" id="IPR001930">
    <property type="entry name" value="Peptidase_M1"/>
</dbReference>
<dbReference type="PROSITE" id="PS51257">
    <property type="entry name" value="PROKAR_LIPOPROTEIN"/>
    <property type="match status" value="1"/>
</dbReference>
<keyword evidence="7" id="KW-0479">Metal-binding</keyword>
<evidence type="ECO:0000256" key="4">
    <source>
        <dbReference type="ARBA" id="ARBA00012564"/>
    </source>
</evidence>
<gene>
    <name evidence="16" type="ORF">Aco04nite_12560</name>
</gene>
<dbReference type="InterPro" id="IPR027268">
    <property type="entry name" value="Peptidase_M4/M1_CTD_sf"/>
</dbReference>
<feature type="chain" id="PRO_5037296476" description="Aminopeptidase N" evidence="13">
    <location>
        <begin position="26"/>
        <end position="487"/>
    </location>
</feature>
<proteinExistence type="inferred from homology"/>
<keyword evidence="17" id="KW-1185">Reference proteome</keyword>
<evidence type="ECO:0000259" key="14">
    <source>
        <dbReference type="Pfam" id="PF01433"/>
    </source>
</evidence>
<dbReference type="PRINTS" id="PR00756">
    <property type="entry name" value="ALADIPTASE"/>
</dbReference>
<dbReference type="InterPro" id="IPR042097">
    <property type="entry name" value="Aminopeptidase_N-like_N_sf"/>
</dbReference>
<sequence>MRRVPLLSVLATAALVAGCTSTPPAKPIASAEASAEASASPAVTVDYAAWSAGRSEPSADPLYPKRGTDKLDVLHYALDLTWDPKTKNLTGTATLQVRPTADAKQLSLDFMPYELDSVTVDEAPVTATVTDEKLTFPTTLTADKPVTMVVKYHGEPKTTPMPSHRSDTEPLGLTVTKDGGLWTMQEPFGAFTWYPANDQPSDEALYDIAVTVPEGWSAIAGGTPAGQDGSTFKYRSTDPVATYLTTLAVGKYTKVTAKGPHDLPLTYWYRPGTDDDVVASLKKSPDYVKFLEERFGPYPFPSGGIVMVDSASGMETQQMITMGGKHGKWDKDAQSGFEEDLLHEYAHQWFGDSVTPTTWKDLWLNEGWATYAQFLWEQKVYNLTDAQLETFFRARDAELRKKLGPPGSPLAANFAESNVYICPAAMLQQLHEKLGDKAFFALGTAWVQKQKNTQQDRATFIAFVKKQTGKDYSKLINTWLDSPTTPA</sequence>
<dbReference type="CDD" id="cd09603">
    <property type="entry name" value="M1_APN_like"/>
    <property type="match status" value="1"/>
</dbReference>
<evidence type="ECO:0000256" key="13">
    <source>
        <dbReference type="SAM" id="SignalP"/>
    </source>
</evidence>
<evidence type="ECO:0000256" key="11">
    <source>
        <dbReference type="ARBA" id="ARBA00029811"/>
    </source>
</evidence>
<dbReference type="Pfam" id="PF17900">
    <property type="entry name" value="Peptidase_M1_N"/>
    <property type="match status" value="1"/>
</dbReference>
<keyword evidence="9" id="KW-0862">Zinc</keyword>
<comment type="cofactor">
    <cofactor evidence="2">
        <name>Zn(2+)</name>
        <dbReference type="ChEBI" id="CHEBI:29105"/>
    </cofactor>
</comment>
<evidence type="ECO:0000313" key="17">
    <source>
        <dbReference type="Proteomes" id="UP000680865"/>
    </source>
</evidence>
<dbReference type="SUPFAM" id="SSF63737">
    <property type="entry name" value="Leukotriene A4 hydrolase N-terminal domain"/>
    <property type="match status" value="1"/>
</dbReference>
<keyword evidence="6" id="KW-0645">Protease</keyword>
<evidence type="ECO:0000256" key="12">
    <source>
        <dbReference type="ARBA" id="ARBA00031533"/>
    </source>
</evidence>
<feature type="domain" description="Peptidase M1 membrane alanine aminopeptidase" evidence="14">
    <location>
        <begin position="281"/>
        <end position="479"/>
    </location>
</feature>
<comment type="caution">
    <text evidence="16">The sequence shown here is derived from an EMBL/GenBank/DDBJ whole genome shotgun (WGS) entry which is preliminary data.</text>
</comment>
<evidence type="ECO:0000256" key="3">
    <source>
        <dbReference type="ARBA" id="ARBA00010136"/>
    </source>
</evidence>
<dbReference type="SUPFAM" id="SSF55486">
    <property type="entry name" value="Metalloproteases ('zincins'), catalytic domain"/>
    <property type="match status" value="1"/>
</dbReference>
<organism evidence="16 17">
    <name type="scientific">Winogradskya consettensis</name>
    <dbReference type="NCBI Taxonomy" id="113560"/>
    <lineage>
        <taxon>Bacteria</taxon>
        <taxon>Bacillati</taxon>
        <taxon>Actinomycetota</taxon>
        <taxon>Actinomycetes</taxon>
        <taxon>Micromonosporales</taxon>
        <taxon>Micromonosporaceae</taxon>
        <taxon>Winogradskya</taxon>
    </lineage>
</organism>
<evidence type="ECO:0000256" key="1">
    <source>
        <dbReference type="ARBA" id="ARBA00000098"/>
    </source>
</evidence>
<dbReference type="EMBL" id="BOQP01000006">
    <property type="protein sequence ID" value="GIM68850.1"/>
    <property type="molecule type" value="Genomic_DNA"/>
</dbReference>
<dbReference type="InterPro" id="IPR045357">
    <property type="entry name" value="Aminopeptidase_N-like_N"/>
</dbReference>
<dbReference type="InterPro" id="IPR014782">
    <property type="entry name" value="Peptidase_M1_dom"/>
</dbReference>
<comment type="similarity">
    <text evidence="3">Belongs to the peptidase M1 family.</text>
</comment>
<keyword evidence="10" id="KW-0482">Metalloprotease</keyword>
<keyword evidence="8" id="KW-0378">Hydrolase</keyword>
<feature type="signal peptide" evidence="13">
    <location>
        <begin position="1"/>
        <end position="25"/>
    </location>
</feature>
<accession>A0A919SD65</accession>
<evidence type="ECO:0000256" key="5">
    <source>
        <dbReference type="ARBA" id="ARBA00015611"/>
    </source>
</evidence>
<keyword evidence="13" id="KW-0732">Signal</keyword>
<dbReference type="Gene3D" id="2.60.40.1730">
    <property type="entry name" value="tricorn interacting facor f3 domain"/>
    <property type="match status" value="1"/>
</dbReference>
<name>A0A919SD65_9ACTN</name>
<dbReference type="RefSeq" id="WP_212996227.1">
    <property type="nucleotide sequence ID" value="NZ_BAAATW010000001.1"/>
</dbReference>
<evidence type="ECO:0000256" key="7">
    <source>
        <dbReference type="ARBA" id="ARBA00022723"/>
    </source>
</evidence>
<dbReference type="Proteomes" id="UP000680865">
    <property type="component" value="Unassembled WGS sequence"/>
</dbReference>
<evidence type="ECO:0000256" key="6">
    <source>
        <dbReference type="ARBA" id="ARBA00022670"/>
    </source>
</evidence>
<dbReference type="GO" id="GO:0008270">
    <property type="term" value="F:zinc ion binding"/>
    <property type="evidence" value="ECO:0007669"/>
    <property type="project" value="InterPro"/>
</dbReference>
<reference evidence="16" key="1">
    <citation type="submission" date="2021-03" db="EMBL/GenBank/DDBJ databases">
        <title>Whole genome shotgun sequence of Actinoplanes consettensis NBRC 14913.</title>
        <authorList>
            <person name="Komaki H."/>
            <person name="Tamura T."/>
        </authorList>
    </citation>
    <scope>NUCLEOTIDE SEQUENCE</scope>
    <source>
        <strain evidence="16">NBRC 14913</strain>
    </source>
</reference>
<dbReference type="GO" id="GO:0016285">
    <property type="term" value="F:alanyl aminopeptidase activity"/>
    <property type="evidence" value="ECO:0007669"/>
    <property type="project" value="UniProtKB-EC"/>
</dbReference>
<dbReference type="Gene3D" id="1.10.390.10">
    <property type="entry name" value="Neutral Protease Domain 2"/>
    <property type="match status" value="1"/>
</dbReference>
<dbReference type="InterPro" id="IPR050344">
    <property type="entry name" value="Peptidase_M1_aminopeptidases"/>
</dbReference>
<dbReference type="GO" id="GO:0006508">
    <property type="term" value="P:proteolysis"/>
    <property type="evidence" value="ECO:0007669"/>
    <property type="project" value="UniProtKB-KW"/>
</dbReference>
<comment type="catalytic activity">
    <reaction evidence="1">
        <text>Release of an N-terminal amino acid, Xaa-|-Yaa- from a peptide, amide or arylamide. Xaa is preferably Ala, but may be most amino acids including Pro (slow action). When a terminal hydrophobic residue is followed by a prolyl residue, the two may be released as an intact Xaa-Pro dipeptide.</text>
        <dbReference type="EC" id="3.4.11.2"/>
    </reaction>
</comment>
<evidence type="ECO:0000256" key="2">
    <source>
        <dbReference type="ARBA" id="ARBA00001947"/>
    </source>
</evidence>
<evidence type="ECO:0000256" key="10">
    <source>
        <dbReference type="ARBA" id="ARBA00023049"/>
    </source>
</evidence>
<dbReference type="Pfam" id="PF01433">
    <property type="entry name" value="Peptidase_M1"/>
    <property type="match status" value="1"/>
</dbReference>
<evidence type="ECO:0000313" key="16">
    <source>
        <dbReference type="EMBL" id="GIM68850.1"/>
    </source>
</evidence>
<dbReference type="AlphaFoldDB" id="A0A919SD65"/>
<evidence type="ECO:0000256" key="8">
    <source>
        <dbReference type="ARBA" id="ARBA00022801"/>
    </source>
</evidence>
<dbReference type="EC" id="3.4.11.2" evidence="4"/>
<evidence type="ECO:0000259" key="15">
    <source>
        <dbReference type="Pfam" id="PF17900"/>
    </source>
</evidence>
<dbReference type="PANTHER" id="PTHR11533">
    <property type="entry name" value="PROTEASE M1 ZINC METALLOPROTEASE"/>
    <property type="match status" value="1"/>
</dbReference>
<evidence type="ECO:0000256" key="9">
    <source>
        <dbReference type="ARBA" id="ARBA00022833"/>
    </source>
</evidence>
<dbReference type="GO" id="GO:0008237">
    <property type="term" value="F:metallopeptidase activity"/>
    <property type="evidence" value="ECO:0007669"/>
    <property type="project" value="UniProtKB-KW"/>
</dbReference>
<feature type="domain" description="Aminopeptidase N-like N-terminal" evidence="15">
    <location>
        <begin position="74"/>
        <end position="244"/>
    </location>
</feature>